<feature type="region of interest" description="Disordered" evidence="1">
    <location>
        <begin position="199"/>
        <end position="227"/>
    </location>
</feature>
<sequence length="237" mass="24712">MTFQQVHKFNNSRNNQDGVTLLLAILVLSAITAIVFSIAAIAVNEIKTSSDLTRTEPVLTAAEAVAEDSLFKLVRGLGSVSGCASPSSTVIAGVTVTTCASYYLSNPYTFSLAADGERDFYLYNPTDQAQSPGYTQVSVQITSGSTGTIYFCTSNVADCIATPEATQALSTAGPTTWTSSPLTTTQQYQLMVVNGSGGSSSYSVNSSPTGLPAGTTTIQDSGSKQGVTRKLEITVPQ</sequence>
<dbReference type="EMBL" id="VMFF01000005">
    <property type="protein sequence ID" value="TSC66423.1"/>
    <property type="molecule type" value="Genomic_DNA"/>
</dbReference>
<dbReference type="Proteomes" id="UP000319613">
    <property type="component" value="Unassembled WGS sequence"/>
</dbReference>
<evidence type="ECO:0000313" key="4">
    <source>
        <dbReference type="Proteomes" id="UP000319613"/>
    </source>
</evidence>
<evidence type="ECO:0000256" key="2">
    <source>
        <dbReference type="SAM" id="Phobius"/>
    </source>
</evidence>
<gene>
    <name evidence="3" type="ORF">G01um101477_80</name>
</gene>
<comment type="caution">
    <text evidence="3">The sequence shown here is derived from an EMBL/GenBank/DDBJ whole genome shotgun (WGS) entry which is preliminary data.</text>
</comment>
<name>A0A554JDE8_9BACT</name>
<evidence type="ECO:0000256" key="1">
    <source>
        <dbReference type="SAM" id="MobiDB-lite"/>
    </source>
</evidence>
<proteinExistence type="predicted"/>
<keyword evidence="2" id="KW-0812">Transmembrane</keyword>
<dbReference type="AlphaFoldDB" id="A0A554JDE8"/>
<feature type="compositionally biased region" description="Polar residues" evidence="1">
    <location>
        <begin position="214"/>
        <end position="226"/>
    </location>
</feature>
<reference evidence="3 4" key="1">
    <citation type="submission" date="2017-07" db="EMBL/GenBank/DDBJ databases">
        <title>Mechanisms for carbon and nitrogen cycling indicate functional differentiation within the Candidate Phyla Radiation.</title>
        <authorList>
            <person name="Danczak R.E."/>
            <person name="Johnston M.D."/>
            <person name="Kenah C."/>
            <person name="Slattery M."/>
            <person name="Wrighton K.C."/>
            <person name="Wilkins M.J."/>
        </authorList>
    </citation>
    <scope>NUCLEOTIDE SEQUENCE [LARGE SCALE GENOMIC DNA]</scope>
    <source>
        <strain evidence="3">Gr01-1014_77</strain>
    </source>
</reference>
<accession>A0A554JDE8</accession>
<organism evidence="3 4">
    <name type="scientific">Candidatus Doudnabacteria bacterium Gr01-1014_77</name>
    <dbReference type="NCBI Taxonomy" id="2017133"/>
    <lineage>
        <taxon>Bacteria</taxon>
        <taxon>Candidatus Doudnaibacteriota</taxon>
    </lineage>
</organism>
<keyword evidence="2" id="KW-0472">Membrane</keyword>
<feature type="transmembrane region" description="Helical" evidence="2">
    <location>
        <begin position="21"/>
        <end position="43"/>
    </location>
</feature>
<protein>
    <submittedName>
        <fullName evidence="3">Uncharacterized protein</fullName>
    </submittedName>
</protein>
<evidence type="ECO:0000313" key="3">
    <source>
        <dbReference type="EMBL" id="TSC66423.1"/>
    </source>
</evidence>
<keyword evidence="2" id="KW-1133">Transmembrane helix</keyword>